<name>A0ABV2GAZ6_9BACL</name>
<evidence type="ECO:0000313" key="1">
    <source>
        <dbReference type="EMBL" id="MET3575438.1"/>
    </source>
</evidence>
<sequence length="48" mass="5375">MEILQKAQKIRMAHNSILKQKGPSKLKNGALPDPAVIGYARFTNQGRR</sequence>
<reference evidence="1 2" key="1">
    <citation type="submission" date="2024-06" db="EMBL/GenBank/DDBJ databases">
        <title>Genomic Encyclopedia of Type Strains, Phase IV (KMG-IV): sequencing the most valuable type-strain genomes for metagenomic binning, comparative biology and taxonomic classification.</title>
        <authorList>
            <person name="Goeker M."/>
        </authorList>
    </citation>
    <scope>NUCLEOTIDE SEQUENCE [LARGE SCALE GENOMIC DNA]</scope>
    <source>
        <strain evidence="1 2">DSM 26128</strain>
    </source>
</reference>
<dbReference type="Proteomes" id="UP001549099">
    <property type="component" value="Unassembled WGS sequence"/>
</dbReference>
<evidence type="ECO:0000313" key="2">
    <source>
        <dbReference type="Proteomes" id="UP001549099"/>
    </source>
</evidence>
<protein>
    <submittedName>
        <fullName evidence="1">Uncharacterized protein</fullName>
    </submittedName>
</protein>
<organism evidence="1 2">
    <name type="scientific">Bhargavaea ullalensis</name>
    <dbReference type="NCBI Taxonomy" id="1265685"/>
    <lineage>
        <taxon>Bacteria</taxon>
        <taxon>Bacillati</taxon>
        <taxon>Bacillota</taxon>
        <taxon>Bacilli</taxon>
        <taxon>Bacillales</taxon>
        <taxon>Caryophanaceae</taxon>
        <taxon>Bhargavaea</taxon>
    </lineage>
</organism>
<accession>A0ABV2GAZ6</accession>
<proteinExistence type="predicted"/>
<comment type="caution">
    <text evidence="1">The sequence shown here is derived from an EMBL/GenBank/DDBJ whole genome shotgun (WGS) entry which is preliminary data.</text>
</comment>
<dbReference type="EMBL" id="JBEPLW010000007">
    <property type="protein sequence ID" value="MET3575438.1"/>
    <property type="molecule type" value="Genomic_DNA"/>
</dbReference>
<keyword evidence="2" id="KW-1185">Reference proteome</keyword>
<gene>
    <name evidence="1" type="ORF">ABID49_001343</name>
</gene>